<proteinExistence type="inferred from homology"/>
<evidence type="ECO:0000256" key="8">
    <source>
        <dbReference type="SAM" id="MobiDB-lite"/>
    </source>
</evidence>
<organism evidence="10 11">
    <name type="scientific">Priapulus caudatus</name>
    <name type="common">Priapulid worm</name>
    <dbReference type="NCBI Taxonomy" id="37621"/>
    <lineage>
        <taxon>Eukaryota</taxon>
        <taxon>Metazoa</taxon>
        <taxon>Ecdysozoa</taxon>
        <taxon>Scalidophora</taxon>
        <taxon>Priapulida</taxon>
        <taxon>Priapulimorpha</taxon>
        <taxon>Priapulimorphida</taxon>
        <taxon>Priapulidae</taxon>
        <taxon>Priapulus</taxon>
    </lineage>
</organism>
<evidence type="ECO:0000313" key="11">
    <source>
        <dbReference type="RefSeq" id="XP_014677701.1"/>
    </source>
</evidence>
<accession>A0ABM1EZT0</accession>
<feature type="region of interest" description="Disordered" evidence="8">
    <location>
        <begin position="1"/>
        <end position="27"/>
    </location>
</feature>
<feature type="transmembrane region" description="Helical" evidence="9">
    <location>
        <begin position="268"/>
        <end position="291"/>
    </location>
</feature>
<evidence type="ECO:0000256" key="9">
    <source>
        <dbReference type="SAM" id="Phobius"/>
    </source>
</evidence>
<feature type="transmembrane region" description="Helical" evidence="9">
    <location>
        <begin position="170"/>
        <end position="190"/>
    </location>
</feature>
<evidence type="ECO:0000256" key="6">
    <source>
        <dbReference type="ARBA" id="ARBA00023136"/>
    </source>
</evidence>
<gene>
    <name evidence="11" type="primary">LOC106817543</name>
</gene>
<dbReference type="GeneID" id="106817543"/>
<dbReference type="Pfam" id="PF00209">
    <property type="entry name" value="SNF"/>
    <property type="match status" value="3"/>
</dbReference>
<dbReference type="PRINTS" id="PR00176">
    <property type="entry name" value="NANEUSMPORT"/>
</dbReference>
<evidence type="ECO:0000256" key="2">
    <source>
        <dbReference type="ARBA" id="ARBA00022448"/>
    </source>
</evidence>
<keyword evidence="10" id="KW-1185">Reference proteome</keyword>
<dbReference type="PANTHER" id="PTHR11616">
    <property type="entry name" value="SODIUM/CHLORIDE DEPENDENT TRANSPORTER"/>
    <property type="match status" value="1"/>
</dbReference>
<keyword evidence="6 9" id="KW-0472">Membrane</keyword>
<reference evidence="11" key="1">
    <citation type="submission" date="2025-08" db="UniProtKB">
        <authorList>
            <consortium name="RefSeq"/>
        </authorList>
    </citation>
    <scope>IDENTIFICATION</scope>
</reference>
<evidence type="ECO:0000256" key="1">
    <source>
        <dbReference type="ARBA" id="ARBA00004141"/>
    </source>
</evidence>
<dbReference type="SUPFAM" id="SSF161070">
    <property type="entry name" value="SNF-like"/>
    <property type="match status" value="1"/>
</dbReference>
<dbReference type="PROSITE" id="PS00610">
    <property type="entry name" value="NA_NEUROTRAN_SYMP_1"/>
    <property type="match status" value="1"/>
</dbReference>
<feature type="transmembrane region" description="Helical" evidence="9">
    <location>
        <begin position="311"/>
        <end position="333"/>
    </location>
</feature>
<evidence type="ECO:0000256" key="7">
    <source>
        <dbReference type="RuleBase" id="RU003732"/>
    </source>
</evidence>
<dbReference type="PROSITE" id="PS50267">
    <property type="entry name" value="NA_NEUROTRAN_SYMP_3"/>
    <property type="match status" value="1"/>
</dbReference>
<keyword evidence="5 9" id="KW-1133">Transmembrane helix</keyword>
<keyword evidence="3 7" id="KW-0812">Transmembrane</keyword>
<feature type="transmembrane region" description="Helical" evidence="9">
    <location>
        <begin position="65"/>
        <end position="85"/>
    </location>
</feature>
<feature type="transmembrane region" description="Helical" evidence="9">
    <location>
        <begin position="36"/>
        <end position="53"/>
    </location>
</feature>
<name>A0ABM1EZT0_PRICU</name>
<feature type="transmembrane region" description="Helical" evidence="9">
    <location>
        <begin position="117"/>
        <end position="150"/>
    </location>
</feature>
<keyword evidence="2 7" id="KW-0813">Transport</keyword>
<feature type="transmembrane region" description="Helical" evidence="9">
    <location>
        <begin position="353"/>
        <end position="377"/>
    </location>
</feature>
<dbReference type="RefSeq" id="XP_014677701.1">
    <property type="nucleotide sequence ID" value="XM_014822215.1"/>
</dbReference>
<dbReference type="PANTHER" id="PTHR11616:SF325">
    <property type="entry name" value="TRANSPORTER"/>
    <property type="match status" value="1"/>
</dbReference>
<evidence type="ECO:0000256" key="5">
    <source>
        <dbReference type="ARBA" id="ARBA00022989"/>
    </source>
</evidence>
<dbReference type="InterPro" id="IPR037272">
    <property type="entry name" value="SNS_sf"/>
</dbReference>
<comment type="subcellular location">
    <subcellularLocation>
        <location evidence="1">Membrane</location>
        <topology evidence="1">Multi-pass membrane protein</topology>
    </subcellularLocation>
</comment>
<feature type="compositionally biased region" description="Polar residues" evidence="8">
    <location>
        <begin position="1"/>
        <end position="10"/>
    </location>
</feature>
<evidence type="ECO:0000313" key="10">
    <source>
        <dbReference type="Proteomes" id="UP000695022"/>
    </source>
</evidence>
<evidence type="ECO:0000256" key="3">
    <source>
        <dbReference type="ARBA" id="ARBA00022692"/>
    </source>
</evidence>
<protein>
    <recommendedName>
        <fullName evidence="7">Transporter</fullName>
    </recommendedName>
</protein>
<dbReference type="Proteomes" id="UP000695022">
    <property type="component" value="Unplaced"/>
</dbReference>
<dbReference type="InterPro" id="IPR000175">
    <property type="entry name" value="Na/ntran_symport"/>
</dbReference>
<comment type="similarity">
    <text evidence="7">Belongs to the sodium:neurotransmitter symporter (SNF) (TC 2.A.22) family.</text>
</comment>
<feature type="transmembrane region" description="Helical" evidence="9">
    <location>
        <begin position="238"/>
        <end position="256"/>
    </location>
</feature>
<evidence type="ECO:0000256" key="4">
    <source>
        <dbReference type="ARBA" id="ARBA00022847"/>
    </source>
</evidence>
<sequence>MGIQTMSNGEQAHAAATGGGKEKRPLPERESWQGRFDFILSCVGFAVGLGNVWRFPYLCYKNGGGAFLIPYLICLATGGVPMFFLEISLGQFMQQGGITVWNICPIFKGCLFHTKYVVYFTATFPYVVLFILLIRGLTLDGAIDGIIYYLKPDFSKLGDSEVWIDAGTQIFFSYAIALGALTALGSYNPVHNDCYNISVMCLIRLASSHPQFVGVEGFVTAVIDTFPRYLRGGSRRELFIAVVSAISILLGLPMVFQNGLYVFYLWDHYAASGMTLLWFCLFESIAIAWVYGGSRFYDNIAFMIGYRINPWFRIAWTFLTPLVTTGILLFSIIRHTPLSIKTGAITYNYPAWAQGIGWCFGLVSMIQVPIYAAYALLTTHGSLRQRLVTLTTPILRLPHHQQGAPALPLNTSPYGVNASGKVVAMVNYSKVDSEPANSDAV</sequence>
<keyword evidence="4 7" id="KW-0769">Symport</keyword>